<feature type="region of interest" description="Disordered" evidence="1">
    <location>
        <begin position="26"/>
        <end position="57"/>
    </location>
</feature>
<evidence type="ECO:0000313" key="2">
    <source>
        <dbReference type="EMBL" id="BAL84933.1"/>
    </source>
</evidence>
<reference evidence="2 3" key="1">
    <citation type="submission" date="2011-10" db="EMBL/GenBank/DDBJ databases">
        <title>Whole genome sequence of Selenomonas ruminantium subsp. lactilytica TAM6421.</title>
        <authorList>
            <person name="Oguchi A."/>
            <person name="Ankai A."/>
            <person name="Kaneko J."/>
            <person name="Yamada-Narita S."/>
            <person name="Fukui S."/>
            <person name="Takahashi M."/>
            <person name="Onodera T."/>
            <person name="Kojima S."/>
            <person name="Fushimi T."/>
            <person name="Abe N."/>
            <person name="Kamio Y."/>
            <person name="Yamazaki S."/>
            <person name="Fujita N."/>
        </authorList>
    </citation>
    <scope>NUCLEOTIDE SEQUENCE [LARGE SCALE GENOMIC DNA]</scope>
    <source>
        <strain evidence="3">NBRC 103574 / TAM6421</strain>
        <plasmid evidence="2 3">pSRC1</plasmid>
    </source>
</reference>
<dbReference type="AlphaFoldDB" id="I0GVZ6"/>
<geneLocation type="plasmid" evidence="2 3">
    <name>pSRC1</name>
</geneLocation>
<evidence type="ECO:0000313" key="3">
    <source>
        <dbReference type="Proteomes" id="UP000007887"/>
    </source>
</evidence>
<dbReference type="PATRIC" id="fig|927704.6.peg.3048"/>
<gene>
    <name evidence="2" type="ordered locus">SELR_pSRC101260</name>
</gene>
<organism evidence="2 3">
    <name type="scientific">Selenomonas ruminantium subsp. lactilytica (strain NBRC 103574 / TAM6421)</name>
    <dbReference type="NCBI Taxonomy" id="927704"/>
    <lineage>
        <taxon>Bacteria</taxon>
        <taxon>Bacillati</taxon>
        <taxon>Bacillota</taxon>
        <taxon>Negativicutes</taxon>
        <taxon>Selenomonadales</taxon>
        <taxon>Selenomonadaceae</taxon>
        <taxon>Selenomonas</taxon>
    </lineage>
</organism>
<dbReference type="EMBL" id="AP012299">
    <property type="protein sequence ID" value="BAL84933.1"/>
    <property type="molecule type" value="Genomic_DNA"/>
</dbReference>
<dbReference type="HOGENOM" id="CLU_2994182_0_0_9"/>
<dbReference type="RefSeq" id="WP_014431143.1">
    <property type="nucleotide sequence ID" value="NC_017078.1"/>
</dbReference>
<accession>I0GVZ6</accession>
<sequence length="57" mass="6699">MQKIKNRGLYHAIKKIILLSAKTKENPDDDRIIPLPDHSMLPSKQRKQPWLIAQPQR</sequence>
<dbReference type="Proteomes" id="UP000007887">
    <property type="component" value="Plasmid pSRC1"/>
</dbReference>
<keyword evidence="2" id="KW-0614">Plasmid</keyword>
<name>I0GVZ6_SELRL</name>
<evidence type="ECO:0000256" key="1">
    <source>
        <dbReference type="SAM" id="MobiDB-lite"/>
    </source>
</evidence>
<protein>
    <submittedName>
        <fullName evidence="2">Uncharacterized protein</fullName>
    </submittedName>
</protein>
<proteinExistence type="predicted"/>
<dbReference type="KEGG" id="sri:SELR_pSRC101260"/>